<evidence type="ECO:0000313" key="2">
    <source>
        <dbReference type="Proteomes" id="UP000743370"/>
    </source>
</evidence>
<proteinExistence type="predicted"/>
<protein>
    <submittedName>
        <fullName evidence="1">Uncharacterized protein</fullName>
    </submittedName>
</protein>
<reference evidence="1 2" key="1">
    <citation type="submission" date="2020-05" db="EMBL/GenBank/DDBJ databases">
        <title>Vigna angularis (adzuki bean) Var. LongXiaoDou No. 4 denovo assembly.</title>
        <authorList>
            <person name="Xiang H."/>
        </authorList>
    </citation>
    <scope>NUCLEOTIDE SEQUENCE [LARGE SCALE GENOMIC DNA]</scope>
    <source>
        <tissue evidence="1">Leaf</tissue>
    </source>
</reference>
<dbReference type="Proteomes" id="UP000743370">
    <property type="component" value="Unassembled WGS sequence"/>
</dbReference>
<name>A0A8T0KU34_PHAAN</name>
<comment type="caution">
    <text evidence="1">The sequence shown here is derived from an EMBL/GenBank/DDBJ whole genome shotgun (WGS) entry which is preliminary data.</text>
</comment>
<accession>A0A8T0KU34</accession>
<evidence type="ECO:0000313" key="1">
    <source>
        <dbReference type="EMBL" id="KAG2402779.1"/>
    </source>
</evidence>
<organism evidence="1 2">
    <name type="scientific">Phaseolus angularis</name>
    <name type="common">Azuki bean</name>
    <name type="synonym">Vigna angularis</name>
    <dbReference type="NCBI Taxonomy" id="3914"/>
    <lineage>
        <taxon>Eukaryota</taxon>
        <taxon>Viridiplantae</taxon>
        <taxon>Streptophyta</taxon>
        <taxon>Embryophyta</taxon>
        <taxon>Tracheophyta</taxon>
        <taxon>Spermatophyta</taxon>
        <taxon>Magnoliopsida</taxon>
        <taxon>eudicotyledons</taxon>
        <taxon>Gunneridae</taxon>
        <taxon>Pentapetalae</taxon>
        <taxon>rosids</taxon>
        <taxon>fabids</taxon>
        <taxon>Fabales</taxon>
        <taxon>Fabaceae</taxon>
        <taxon>Papilionoideae</taxon>
        <taxon>50 kb inversion clade</taxon>
        <taxon>NPAAA clade</taxon>
        <taxon>indigoferoid/millettioid clade</taxon>
        <taxon>Phaseoleae</taxon>
        <taxon>Vigna</taxon>
    </lineage>
</organism>
<dbReference type="EMBL" id="JABFOF010000003">
    <property type="protein sequence ID" value="KAG2402779.1"/>
    <property type="molecule type" value="Genomic_DNA"/>
</dbReference>
<dbReference type="AlphaFoldDB" id="A0A8T0KU34"/>
<sequence>MVPKTYRFKVVPAIHRPIIEERKKEKEKEKKKGMYSSVREYELLDLQHVLVVMLHLRSNKLRWMKRYHQVVNVTIL</sequence>
<gene>
    <name evidence="1" type="ORF">HKW66_Vig0249980</name>
</gene>